<dbReference type="Proteomes" id="UP001383192">
    <property type="component" value="Unassembled WGS sequence"/>
</dbReference>
<keyword evidence="3" id="KW-0285">Flavoprotein</keyword>
<evidence type="ECO:0000256" key="1">
    <source>
        <dbReference type="ARBA" id="ARBA00001974"/>
    </source>
</evidence>
<dbReference type="PANTHER" id="PTHR11552:SF201">
    <property type="entry name" value="GLUCOSE-METHANOL-CHOLINE OXIDOREDUCTASE N-TERMINAL DOMAIN-CONTAINING PROTEIN"/>
    <property type="match status" value="1"/>
</dbReference>
<proteinExistence type="inferred from homology"/>
<dbReference type="Gene3D" id="3.30.560.10">
    <property type="entry name" value="Glucose Oxidase, domain 3"/>
    <property type="match status" value="1"/>
</dbReference>
<comment type="similarity">
    <text evidence="2">Belongs to the GMC oxidoreductase family.</text>
</comment>
<accession>A0AAW0D7R6</accession>
<reference evidence="10 11" key="1">
    <citation type="submission" date="2024-01" db="EMBL/GenBank/DDBJ databases">
        <title>A draft genome for a cacao thread blight-causing isolate of Paramarasmius palmivorus.</title>
        <authorList>
            <person name="Baruah I.K."/>
            <person name="Bukari Y."/>
            <person name="Amoako-Attah I."/>
            <person name="Meinhardt L.W."/>
            <person name="Bailey B.A."/>
            <person name="Cohen S.P."/>
        </authorList>
    </citation>
    <scope>NUCLEOTIDE SEQUENCE [LARGE SCALE GENOMIC DNA]</scope>
    <source>
        <strain evidence="10 11">GH-12</strain>
    </source>
</reference>
<gene>
    <name evidence="10" type="ORF">VNI00_006193</name>
</gene>
<evidence type="ECO:0000256" key="3">
    <source>
        <dbReference type="ARBA" id="ARBA00022630"/>
    </source>
</evidence>
<dbReference type="SUPFAM" id="SSF51905">
    <property type="entry name" value="FAD/NAD(P)-binding domain"/>
    <property type="match status" value="1"/>
</dbReference>
<evidence type="ECO:0000313" key="10">
    <source>
        <dbReference type="EMBL" id="KAK7047865.1"/>
    </source>
</evidence>
<dbReference type="Pfam" id="PF00732">
    <property type="entry name" value="GMC_oxred_N"/>
    <property type="match status" value="1"/>
</dbReference>
<evidence type="ECO:0000259" key="9">
    <source>
        <dbReference type="PROSITE" id="PS00624"/>
    </source>
</evidence>
<feature type="domain" description="Glucose-methanol-choline oxidoreductase N-terminal" evidence="9">
    <location>
        <begin position="174"/>
        <end position="188"/>
    </location>
</feature>
<organism evidence="10 11">
    <name type="scientific">Paramarasmius palmivorus</name>
    <dbReference type="NCBI Taxonomy" id="297713"/>
    <lineage>
        <taxon>Eukaryota</taxon>
        <taxon>Fungi</taxon>
        <taxon>Dikarya</taxon>
        <taxon>Basidiomycota</taxon>
        <taxon>Agaricomycotina</taxon>
        <taxon>Agaricomycetes</taxon>
        <taxon>Agaricomycetidae</taxon>
        <taxon>Agaricales</taxon>
        <taxon>Marasmiineae</taxon>
        <taxon>Marasmiaceae</taxon>
        <taxon>Paramarasmius</taxon>
    </lineage>
</organism>
<sequence length="541" mass="59642">MDDWERLGNEGWNWKNYQKYLSRAVSYIPLENTIGRDEEATKIRDIDVHSGTGPLRVTHPRKILDVDTKVYETFLNMGIPKAAAPYHGDPKGLYLSLNTVDPKQHSRTYAAKAYFDPISTRPNLLVLTTAYVHKVRTKGEADGEIRATGVEFSYDGDTKVHIAHANREVIISAGTLKSPQILELSGIGRPNILSKIGVPVKVALDGVGENVQEHQYAGLSFELKDNATETLDILYDPAEAAKHGQLYAEGEGLYMTGLSTIVYMSLHDCTSKADSMHKAQETRVKEGIANNKYPPGLSGQYNIQLERIRLKRPGPELIVFPGFFSHPKTPIPGRRGTIHATSNDPLSDPEIDPRYFEQDIDRQTFIELVHYIRQVARTAPLKDLIGELSPGAHASWVASEPYLVLKFESASPETAELNPGPEFATDEQIAGKKSSISAKSCIEVVVAWLPQGSGTINRMRTFSPMGLDVTLTVPTDTAGSLAMMPREKNGVVDSRLKVYGTKNIRVVDLSIVPLHFTSHSQATVYAIAEQAADILKGVFVP</sequence>
<evidence type="ECO:0000256" key="8">
    <source>
        <dbReference type="PIRSR" id="PIRSR000137-2"/>
    </source>
</evidence>
<dbReference type="Gene3D" id="3.50.50.60">
    <property type="entry name" value="FAD/NAD(P)-binding domain"/>
    <property type="match status" value="2"/>
</dbReference>
<keyword evidence="6" id="KW-0560">Oxidoreductase</keyword>
<evidence type="ECO:0000256" key="2">
    <source>
        <dbReference type="ARBA" id="ARBA00010790"/>
    </source>
</evidence>
<keyword evidence="5 8" id="KW-0274">FAD</keyword>
<comment type="caution">
    <text evidence="10">The sequence shown here is derived from an EMBL/GenBank/DDBJ whole genome shotgun (WGS) entry which is preliminary data.</text>
</comment>
<dbReference type="PROSITE" id="PS00624">
    <property type="entry name" value="GMC_OXRED_2"/>
    <property type="match status" value="1"/>
</dbReference>
<feature type="binding site" evidence="8">
    <location>
        <position position="132"/>
    </location>
    <ligand>
        <name>FAD</name>
        <dbReference type="ChEBI" id="CHEBI:57692"/>
    </ligand>
</feature>
<evidence type="ECO:0000256" key="6">
    <source>
        <dbReference type="ARBA" id="ARBA00023002"/>
    </source>
</evidence>
<dbReference type="GO" id="GO:0016614">
    <property type="term" value="F:oxidoreductase activity, acting on CH-OH group of donors"/>
    <property type="evidence" value="ECO:0007669"/>
    <property type="project" value="InterPro"/>
</dbReference>
<evidence type="ECO:0000313" key="11">
    <source>
        <dbReference type="Proteomes" id="UP001383192"/>
    </source>
</evidence>
<dbReference type="GO" id="GO:0050660">
    <property type="term" value="F:flavin adenine dinucleotide binding"/>
    <property type="evidence" value="ECO:0007669"/>
    <property type="project" value="InterPro"/>
</dbReference>
<comment type="cofactor">
    <cofactor evidence="1 8">
        <name>FAD</name>
        <dbReference type="ChEBI" id="CHEBI:57692"/>
    </cofactor>
</comment>
<evidence type="ECO:0000256" key="5">
    <source>
        <dbReference type="ARBA" id="ARBA00022827"/>
    </source>
</evidence>
<keyword evidence="7" id="KW-0325">Glycoprotein</keyword>
<name>A0AAW0D7R6_9AGAR</name>
<dbReference type="InterPro" id="IPR007867">
    <property type="entry name" value="GMC_OxRtase_C"/>
</dbReference>
<evidence type="ECO:0000256" key="4">
    <source>
        <dbReference type="ARBA" id="ARBA00022729"/>
    </source>
</evidence>
<evidence type="ECO:0000256" key="7">
    <source>
        <dbReference type="ARBA" id="ARBA00023180"/>
    </source>
</evidence>
<dbReference type="AlphaFoldDB" id="A0AAW0D7R6"/>
<dbReference type="Pfam" id="PF05199">
    <property type="entry name" value="GMC_oxred_C"/>
    <property type="match status" value="2"/>
</dbReference>
<dbReference type="InterPro" id="IPR036188">
    <property type="entry name" value="FAD/NAD-bd_sf"/>
</dbReference>
<dbReference type="InterPro" id="IPR000172">
    <property type="entry name" value="GMC_OxRdtase_N"/>
</dbReference>
<keyword evidence="4" id="KW-0732">Signal</keyword>
<dbReference type="InterPro" id="IPR012132">
    <property type="entry name" value="GMC_OxRdtase"/>
</dbReference>
<dbReference type="PANTHER" id="PTHR11552">
    <property type="entry name" value="GLUCOSE-METHANOL-CHOLINE GMC OXIDOREDUCTASE"/>
    <property type="match status" value="1"/>
</dbReference>
<dbReference type="SUPFAM" id="SSF54373">
    <property type="entry name" value="FAD-linked reductases, C-terminal domain"/>
    <property type="match status" value="1"/>
</dbReference>
<dbReference type="PIRSF" id="PIRSF000137">
    <property type="entry name" value="Alcohol_oxidase"/>
    <property type="match status" value="1"/>
</dbReference>
<dbReference type="EMBL" id="JAYKXP010000018">
    <property type="protein sequence ID" value="KAK7047865.1"/>
    <property type="molecule type" value="Genomic_DNA"/>
</dbReference>
<keyword evidence="11" id="KW-1185">Reference proteome</keyword>
<protein>
    <recommendedName>
        <fullName evidence="9">Glucose-methanol-choline oxidoreductase N-terminal domain-containing protein</fullName>
    </recommendedName>
</protein>